<feature type="region of interest" description="Disordered" evidence="1">
    <location>
        <begin position="1"/>
        <end position="112"/>
    </location>
</feature>
<comment type="caution">
    <text evidence="3">The sequence shown here is derived from an EMBL/GenBank/DDBJ whole genome shotgun (WGS) entry which is preliminary data.</text>
</comment>
<protein>
    <submittedName>
        <fullName evidence="3">DUF5709 domain-containing protein</fullName>
    </submittedName>
</protein>
<evidence type="ECO:0000256" key="1">
    <source>
        <dbReference type="SAM" id="MobiDB-lite"/>
    </source>
</evidence>
<dbReference type="Proteomes" id="UP001500575">
    <property type="component" value="Unassembled WGS sequence"/>
</dbReference>
<feature type="domain" description="DUF5709" evidence="2">
    <location>
        <begin position="91"/>
        <end position="133"/>
    </location>
</feature>
<gene>
    <name evidence="3" type="ORF">GCM10009843_40480</name>
</gene>
<evidence type="ECO:0000313" key="3">
    <source>
        <dbReference type="EMBL" id="GAA2134212.1"/>
    </source>
</evidence>
<reference evidence="4" key="1">
    <citation type="journal article" date="2019" name="Int. J. Syst. Evol. Microbiol.">
        <title>The Global Catalogue of Microorganisms (GCM) 10K type strain sequencing project: providing services to taxonomists for standard genome sequencing and annotation.</title>
        <authorList>
            <consortium name="The Broad Institute Genomics Platform"/>
            <consortium name="The Broad Institute Genome Sequencing Center for Infectious Disease"/>
            <person name="Wu L."/>
            <person name="Ma J."/>
        </authorList>
    </citation>
    <scope>NUCLEOTIDE SEQUENCE [LARGE SCALE GENOMIC DNA]</scope>
    <source>
        <strain evidence="4">JCM 16021</strain>
    </source>
</reference>
<dbReference type="EMBL" id="BAAAQQ010000014">
    <property type="protein sequence ID" value="GAA2134212.1"/>
    <property type="molecule type" value="Genomic_DNA"/>
</dbReference>
<keyword evidence="4" id="KW-1185">Reference proteome</keyword>
<dbReference type="RefSeq" id="WP_344305675.1">
    <property type="nucleotide sequence ID" value="NZ_BAAAQQ010000014.1"/>
</dbReference>
<dbReference type="Pfam" id="PF18970">
    <property type="entry name" value="DUF5709"/>
    <property type="match status" value="1"/>
</dbReference>
<feature type="compositionally biased region" description="Basic and acidic residues" evidence="1">
    <location>
        <begin position="56"/>
        <end position="72"/>
    </location>
</feature>
<evidence type="ECO:0000259" key="2">
    <source>
        <dbReference type="Pfam" id="PF18970"/>
    </source>
</evidence>
<name>A0ABP5KRD2_9ACTN</name>
<sequence length="133" mass="14590">MTEQSGEEYGDYSVDDEDQLQAEDTLDDRGVDDVLDEGINTREDWSVGQGFGNTPAEEHAGETLDQRVKQEEPDYDPATDTWDEEDLDDGQVGDERSGRLIASDEGDDRFVEDAGIDGSAASAEEAAMHVIDE</sequence>
<dbReference type="InterPro" id="IPR043763">
    <property type="entry name" value="DUF5709"/>
</dbReference>
<feature type="compositionally biased region" description="Acidic residues" evidence="1">
    <location>
        <begin position="1"/>
        <end position="26"/>
    </location>
</feature>
<feature type="compositionally biased region" description="Acidic residues" evidence="1">
    <location>
        <begin position="73"/>
        <end position="92"/>
    </location>
</feature>
<organism evidence="3 4">
    <name type="scientific">Nocardioides bigeumensis</name>
    <dbReference type="NCBI Taxonomy" id="433657"/>
    <lineage>
        <taxon>Bacteria</taxon>
        <taxon>Bacillati</taxon>
        <taxon>Actinomycetota</taxon>
        <taxon>Actinomycetes</taxon>
        <taxon>Propionibacteriales</taxon>
        <taxon>Nocardioidaceae</taxon>
        <taxon>Nocardioides</taxon>
    </lineage>
</organism>
<evidence type="ECO:0000313" key="4">
    <source>
        <dbReference type="Proteomes" id="UP001500575"/>
    </source>
</evidence>
<proteinExistence type="predicted"/>
<accession>A0ABP5KRD2</accession>